<organism evidence="1">
    <name type="scientific">Ophidiomyces ophidiicola</name>
    <dbReference type="NCBI Taxonomy" id="1387563"/>
    <lineage>
        <taxon>Eukaryota</taxon>
        <taxon>Fungi</taxon>
        <taxon>Dikarya</taxon>
        <taxon>Ascomycota</taxon>
        <taxon>Pezizomycotina</taxon>
        <taxon>Eurotiomycetes</taxon>
        <taxon>Eurotiomycetidae</taxon>
        <taxon>Onygenales</taxon>
        <taxon>Onygenaceae</taxon>
        <taxon>Ophidiomyces</taxon>
    </lineage>
</organism>
<comment type="caution">
    <text evidence="1">The sequence shown here is derived from an EMBL/GenBank/DDBJ whole genome shotgun (WGS) entry which is preliminary data.</text>
</comment>
<proteinExistence type="predicted"/>
<gene>
    <name evidence="1" type="ORF">LOY88_004261</name>
</gene>
<name>A0ACB8UUC4_9EURO</name>
<protein>
    <submittedName>
        <fullName evidence="1">Uncharacterized protein</fullName>
    </submittedName>
</protein>
<evidence type="ECO:0000313" key="1">
    <source>
        <dbReference type="EMBL" id="KAI2385176.1"/>
    </source>
</evidence>
<reference evidence="1" key="1">
    <citation type="journal article" date="2022" name="bioRxiv">
        <title>Population genetic analysis of Ophidiomyces ophidiicola, the causative agent of snake fungal disease, indicates recent introductions to the USA.</title>
        <authorList>
            <person name="Ladner J.T."/>
            <person name="Palmer J.M."/>
            <person name="Ettinger C.L."/>
            <person name="Stajich J.E."/>
            <person name="Farrell T.M."/>
            <person name="Glorioso B.M."/>
            <person name="Lawson B."/>
            <person name="Price S.J."/>
            <person name="Stengle A.G."/>
            <person name="Grear D.A."/>
            <person name="Lorch J.M."/>
        </authorList>
    </citation>
    <scope>NUCLEOTIDE SEQUENCE</scope>
    <source>
        <strain evidence="1">NWHC 24266-5</strain>
    </source>
</reference>
<sequence>MASEMDIDQPASEDRALSHTGKESRTRAGAVAVRSIEGWIILATNIHEEATEEDVTDLFADHGEIKNFNLNLDRRTGYVKGYALIEYTTLPEAESAIKALNGTKLLDQTIDVDFAFVRPPPSSNKAKWSGGNGNRARGNRGRSKSRERSRSPGAEKE</sequence>
<dbReference type="EMBL" id="JALBCA010000062">
    <property type="protein sequence ID" value="KAI2385176.1"/>
    <property type="molecule type" value="Genomic_DNA"/>
</dbReference>
<accession>A0ACB8UUC4</accession>